<dbReference type="AlphaFoldDB" id="S0FRZ8"/>
<dbReference type="EMBL" id="AORV01000022">
    <property type="protein sequence ID" value="EMS73121.1"/>
    <property type="molecule type" value="Genomic_DNA"/>
</dbReference>
<dbReference type="CDD" id="cd00609">
    <property type="entry name" value="AAT_like"/>
    <property type="match status" value="1"/>
</dbReference>
<comment type="cofactor">
    <cofactor evidence="1">
        <name>pyridoxal 5'-phosphate</name>
        <dbReference type="ChEBI" id="CHEBI:597326"/>
    </cofactor>
</comment>
<evidence type="ECO:0000259" key="10">
    <source>
        <dbReference type="Pfam" id="PF00155"/>
    </source>
</evidence>
<evidence type="ECO:0000256" key="3">
    <source>
        <dbReference type="ARBA" id="ARBA00004953"/>
    </source>
</evidence>
<dbReference type="GO" id="GO:0030170">
    <property type="term" value="F:pyridoxal phosphate binding"/>
    <property type="evidence" value="ECO:0007669"/>
    <property type="project" value="InterPro"/>
</dbReference>
<accession>S0FRZ8</accession>
<dbReference type="Gene3D" id="3.90.1150.10">
    <property type="entry name" value="Aspartate Aminotransferase, domain 1"/>
    <property type="match status" value="1"/>
</dbReference>
<feature type="domain" description="Aminotransferase class I/classII large" evidence="10">
    <location>
        <begin position="22"/>
        <end position="348"/>
    </location>
</feature>
<evidence type="ECO:0000256" key="7">
    <source>
        <dbReference type="ARBA" id="ARBA00023239"/>
    </source>
</evidence>
<dbReference type="GO" id="GO:0048472">
    <property type="term" value="F:threonine-phosphate decarboxylase activity"/>
    <property type="evidence" value="ECO:0007669"/>
    <property type="project" value="UniProtKB-EC"/>
</dbReference>
<dbReference type="PANTHER" id="PTHR42885">
    <property type="entry name" value="HISTIDINOL-PHOSPHATE AMINOTRANSFERASE-RELATED"/>
    <property type="match status" value="1"/>
</dbReference>
<keyword evidence="5" id="KW-0169">Cobalamin biosynthesis</keyword>
<dbReference type="InterPro" id="IPR004839">
    <property type="entry name" value="Aminotransferase_I/II_large"/>
</dbReference>
<comment type="catalytic activity">
    <reaction evidence="9">
        <text>O-phospho-L-threonine + H(+) = (R)-1-aminopropan-2-yl phosphate + CO2</text>
        <dbReference type="Rhea" id="RHEA:11492"/>
        <dbReference type="ChEBI" id="CHEBI:15378"/>
        <dbReference type="ChEBI" id="CHEBI:16526"/>
        <dbReference type="ChEBI" id="CHEBI:58563"/>
        <dbReference type="ChEBI" id="CHEBI:58675"/>
        <dbReference type="EC" id="4.1.1.81"/>
    </reaction>
</comment>
<name>S0FRZ8_RUMCE</name>
<evidence type="ECO:0000256" key="8">
    <source>
        <dbReference type="ARBA" id="ARBA00029996"/>
    </source>
</evidence>
<dbReference type="Pfam" id="PF00155">
    <property type="entry name" value="Aminotran_1_2"/>
    <property type="match status" value="1"/>
</dbReference>
<evidence type="ECO:0000256" key="6">
    <source>
        <dbReference type="ARBA" id="ARBA00022898"/>
    </source>
</evidence>
<keyword evidence="6" id="KW-0663">Pyridoxal phosphate</keyword>
<dbReference type="STRING" id="1195236.CTER_0919"/>
<keyword evidence="11" id="KW-0032">Aminotransferase</keyword>
<keyword evidence="7 11" id="KW-0456">Lyase</keyword>
<dbReference type="eggNOG" id="COG0079">
    <property type="taxonomic scope" value="Bacteria"/>
</dbReference>
<evidence type="ECO:0000256" key="4">
    <source>
        <dbReference type="ARBA" id="ARBA00012285"/>
    </source>
</evidence>
<evidence type="ECO:0000256" key="1">
    <source>
        <dbReference type="ARBA" id="ARBA00001933"/>
    </source>
</evidence>
<keyword evidence="11" id="KW-0808">Transferase</keyword>
<dbReference type="RefSeq" id="WP_004624474.1">
    <property type="nucleotide sequence ID" value="NZ_AORV01000022.1"/>
</dbReference>
<comment type="caution">
    <text evidence="11">The sequence shown here is derived from an EMBL/GenBank/DDBJ whole genome shotgun (WGS) entry which is preliminary data.</text>
</comment>
<organism evidence="11 12">
    <name type="scientific">Ruminiclostridium cellobioparum subsp. termitidis CT1112</name>
    <dbReference type="NCBI Taxonomy" id="1195236"/>
    <lineage>
        <taxon>Bacteria</taxon>
        <taxon>Bacillati</taxon>
        <taxon>Bacillota</taxon>
        <taxon>Clostridia</taxon>
        <taxon>Eubacteriales</taxon>
        <taxon>Oscillospiraceae</taxon>
        <taxon>Ruminiclostridium</taxon>
    </lineage>
</organism>
<sequence length="355" mass="39418">MSRQIHGGDIYSYGKIAGNIRLIDFSANINPLGLPEGVKNAVIENLDDFSNYPDPLCRELVKEIALHENVPESYILCGSGAADIIYRIAEAVRPGITVVTAPTFSEYEEAVRAAGSNIKYYYLHKGNGFNAGKDILDEVGPGIDLMFLCNPNNPTGNLTDKKLVLALAEKCRENKTILAVDECFIDFLENAGEFSIVDCLHAYDNVIVLKAFTKIYAMAGIRLGYAMCSDKDIIQRLGRAGQPWSVSSVAQLCGTAALKETDYIHRTKKLIKENREKLTLELRSLGFEVFASCANFILFRTENKALSRELLKYGILIRSCDNFVGLDNSFFRIAVKSKEDNEYLVESLKKLTPKG</sequence>
<dbReference type="GO" id="GO:0009236">
    <property type="term" value="P:cobalamin biosynthetic process"/>
    <property type="evidence" value="ECO:0007669"/>
    <property type="project" value="UniProtKB-UniPathway"/>
</dbReference>
<evidence type="ECO:0000256" key="5">
    <source>
        <dbReference type="ARBA" id="ARBA00022573"/>
    </source>
</evidence>
<evidence type="ECO:0000256" key="9">
    <source>
        <dbReference type="ARBA" id="ARBA00048531"/>
    </source>
</evidence>
<comment type="pathway">
    <text evidence="3">Cofactor biosynthesis; adenosylcobalamin biosynthesis.</text>
</comment>
<dbReference type="EC" id="4.1.1.81" evidence="4"/>
<protein>
    <recommendedName>
        <fullName evidence="4">threonine-phosphate decarboxylase</fullName>
        <ecNumber evidence="4">4.1.1.81</ecNumber>
    </recommendedName>
    <alternativeName>
        <fullName evidence="8">L-threonine-O-3-phosphate decarboxylase</fullName>
    </alternativeName>
</protein>
<dbReference type="PANTHER" id="PTHR42885:SF1">
    <property type="entry name" value="THREONINE-PHOSPHATE DECARBOXYLASE"/>
    <property type="match status" value="1"/>
</dbReference>
<reference evidence="11 12" key="1">
    <citation type="journal article" date="2013" name="Genome Announc.">
        <title>Draft Genome Sequence of the Cellulolytic, Mesophilic, Anaerobic Bacterium Clostridium termitidis Strain CT1112 (DSM 5398).</title>
        <authorList>
            <person name="Lal S."/>
            <person name="Ramachandran U."/>
            <person name="Zhang X."/>
            <person name="Munir R."/>
            <person name="Sparling R."/>
            <person name="Levin D.B."/>
        </authorList>
    </citation>
    <scope>NUCLEOTIDE SEQUENCE [LARGE SCALE GENOMIC DNA]</scope>
    <source>
        <strain evidence="11 12">CT1112</strain>
    </source>
</reference>
<dbReference type="InterPro" id="IPR015424">
    <property type="entry name" value="PyrdxlP-dep_Trfase"/>
</dbReference>
<dbReference type="NCBIfam" id="TIGR01140">
    <property type="entry name" value="L_thr_O3P_dcar"/>
    <property type="match status" value="1"/>
</dbReference>
<evidence type="ECO:0000313" key="11">
    <source>
        <dbReference type="EMBL" id="EMS73121.1"/>
    </source>
</evidence>
<dbReference type="GO" id="GO:0008483">
    <property type="term" value="F:transaminase activity"/>
    <property type="evidence" value="ECO:0007669"/>
    <property type="project" value="UniProtKB-KW"/>
</dbReference>
<dbReference type="PATRIC" id="fig|1195236.3.peg.1209"/>
<proteinExistence type="predicted"/>
<dbReference type="UniPathway" id="UPA00148"/>
<gene>
    <name evidence="11" type="ORF">CTER_0919</name>
</gene>
<dbReference type="InterPro" id="IPR015422">
    <property type="entry name" value="PyrdxlP-dep_Trfase_small"/>
</dbReference>
<dbReference type="Gene3D" id="3.40.640.10">
    <property type="entry name" value="Type I PLP-dependent aspartate aminotransferase-like (Major domain)"/>
    <property type="match status" value="1"/>
</dbReference>
<dbReference type="Proteomes" id="UP000014155">
    <property type="component" value="Unassembled WGS sequence"/>
</dbReference>
<evidence type="ECO:0000256" key="2">
    <source>
        <dbReference type="ARBA" id="ARBA00003444"/>
    </source>
</evidence>
<comment type="function">
    <text evidence="2">Decarboxylates L-threonine-O-3-phosphate to yield (R)-1-amino-2-propanol O-2-phosphate, the precursor for the linkage between the nucleotide loop and the corrin ring in cobalamin.</text>
</comment>
<evidence type="ECO:0000313" key="12">
    <source>
        <dbReference type="Proteomes" id="UP000014155"/>
    </source>
</evidence>
<dbReference type="SUPFAM" id="SSF53383">
    <property type="entry name" value="PLP-dependent transferases"/>
    <property type="match status" value="1"/>
</dbReference>
<dbReference type="InterPro" id="IPR015421">
    <property type="entry name" value="PyrdxlP-dep_Trfase_major"/>
</dbReference>
<keyword evidence="12" id="KW-1185">Reference proteome</keyword>
<dbReference type="InterPro" id="IPR005860">
    <property type="entry name" value="CobD"/>
</dbReference>